<reference evidence="2 3" key="1">
    <citation type="submission" date="2023-05" db="EMBL/GenBank/DDBJ databases">
        <title>B98-5 Cell Line De Novo Hybrid Assembly: An Optical Mapping Approach.</title>
        <authorList>
            <person name="Kananen K."/>
            <person name="Auerbach J.A."/>
            <person name="Kautto E."/>
            <person name="Blachly J.S."/>
        </authorList>
    </citation>
    <scope>NUCLEOTIDE SEQUENCE [LARGE SCALE GENOMIC DNA]</scope>
    <source>
        <strain evidence="2">B95-8</strain>
        <tissue evidence="2">Cell line</tissue>
    </source>
</reference>
<name>A0ABQ9UVB7_SAGOE</name>
<comment type="caution">
    <text evidence="2">The sequence shown here is derived from an EMBL/GenBank/DDBJ whole genome shotgun (WGS) entry which is preliminary data.</text>
</comment>
<evidence type="ECO:0000313" key="3">
    <source>
        <dbReference type="Proteomes" id="UP001266305"/>
    </source>
</evidence>
<evidence type="ECO:0000256" key="1">
    <source>
        <dbReference type="SAM" id="MobiDB-lite"/>
    </source>
</evidence>
<keyword evidence="3" id="KW-1185">Reference proteome</keyword>
<protein>
    <submittedName>
        <fullName evidence="2">Uncharacterized protein</fullName>
    </submittedName>
</protein>
<dbReference type="Proteomes" id="UP001266305">
    <property type="component" value="Unassembled WGS sequence"/>
</dbReference>
<organism evidence="2 3">
    <name type="scientific">Saguinus oedipus</name>
    <name type="common">Cotton-top tamarin</name>
    <name type="synonym">Oedipomidas oedipus</name>
    <dbReference type="NCBI Taxonomy" id="9490"/>
    <lineage>
        <taxon>Eukaryota</taxon>
        <taxon>Metazoa</taxon>
        <taxon>Chordata</taxon>
        <taxon>Craniata</taxon>
        <taxon>Vertebrata</taxon>
        <taxon>Euteleostomi</taxon>
        <taxon>Mammalia</taxon>
        <taxon>Eutheria</taxon>
        <taxon>Euarchontoglires</taxon>
        <taxon>Primates</taxon>
        <taxon>Haplorrhini</taxon>
        <taxon>Platyrrhini</taxon>
        <taxon>Cebidae</taxon>
        <taxon>Callitrichinae</taxon>
        <taxon>Saguinus</taxon>
    </lineage>
</organism>
<evidence type="ECO:0000313" key="2">
    <source>
        <dbReference type="EMBL" id="KAK2100735.1"/>
    </source>
</evidence>
<sequence length="74" mass="8323">MKPLHTNVRELSMMLEETAISSYKKKSSEKLPLCFWKGVSGHASQAQRHPNGCLRQKLEDEKPRANVSKAKLGS</sequence>
<dbReference type="EMBL" id="JASSZA010000010">
    <property type="protein sequence ID" value="KAK2100735.1"/>
    <property type="molecule type" value="Genomic_DNA"/>
</dbReference>
<gene>
    <name evidence="2" type="ORF">P7K49_022083</name>
</gene>
<accession>A0ABQ9UVB7</accession>
<proteinExistence type="predicted"/>
<feature type="region of interest" description="Disordered" evidence="1">
    <location>
        <begin position="42"/>
        <end position="74"/>
    </location>
</feature>